<keyword evidence="4" id="KW-0472">Membrane</keyword>
<dbReference type="Pfam" id="PF01477">
    <property type="entry name" value="PLAT"/>
    <property type="match status" value="1"/>
</dbReference>
<accession>A0ABN9C1F2</accession>
<evidence type="ECO:0000313" key="6">
    <source>
        <dbReference type="EMBL" id="CAI9553187.1"/>
    </source>
</evidence>
<sequence length="384" mass="44087">MTLYGTDGESEPHHLYDPDGAVFERGGSDVFLLTTLFPLGEVQSIRLWHDNSGAKPSWYVNRVLVHDLEMDRKWYFLCNSWLSVEVGDCVLDKMFSVATEEDMKQFSNLFFMKTSKGFRDGHIWYSVFSRSPRSSFTRVQRVSCCFSLLLCTMLTSIMFWGVPTDPAEQKMDLGKIEFTWQEVMIGFESSLLMFPINLLIVQIFRNIRPKQTKESEKKEKDCTSDTAMGSSSSPLVSSKALTTEAVLKDIRRIANSLFKAQKAPLPEVNFGTSADINRLLSLVEDIILKQNRASQEFYDDSKKKERSLNLSLGSVDLHDIRSPTPEKGLCEKMPRGEQNRYLYLQLQHVERRLELLGPHQFQNSQSYIQAVSQVQNMKEILENQ</sequence>
<dbReference type="PROSITE" id="PS50095">
    <property type="entry name" value="PLAT"/>
    <property type="match status" value="1"/>
</dbReference>
<feature type="domain" description="PLAT" evidence="5">
    <location>
        <begin position="1"/>
        <end position="96"/>
    </location>
</feature>
<evidence type="ECO:0000259" key="5">
    <source>
        <dbReference type="PROSITE" id="PS50095"/>
    </source>
</evidence>
<evidence type="ECO:0000313" key="7">
    <source>
        <dbReference type="Proteomes" id="UP001162483"/>
    </source>
</evidence>
<dbReference type="InterPro" id="IPR042060">
    <property type="entry name" value="PLAT_polycystin1"/>
</dbReference>
<keyword evidence="7" id="KW-1185">Reference proteome</keyword>
<keyword evidence="4" id="KW-1133">Transmembrane helix</keyword>
<dbReference type="EMBL" id="CATNWA010007023">
    <property type="protein sequence ID" value="CAI9553187.1"/>
    <property type="molecule type" value="Genomic_DNA"/>
</dbReference>
<dbReference type="Gene3D" id="2.60.60.20">
    <property type="entry name" value="PLAT/LH2 domain"/>
    <property type="match status" value="1"/>
</dbReference>
<dbReference type="PANTHER" id="PTHR10877">
    <property type="entry name" value="POLYCYSTIN FAMILY MEMBER"/>
    <property type="match status" value="1"/>
</dbReference>
<protein>
    <recommendedName>
        <fullName evidence="5">PLAT domain-containing protein</fullName>
    </recommendedName>
</protein>
<feature type="transmembrane region" description="Helical" evidence="4">
    <location>
        <begin position="142"/>
        <end position="163"/>
    </location>
</feature>
<dbReference type="SUPFAM" id="SSF49723">
    <property type="entry name" value="Lipase/lipooxygenase domain (PLAT/LH2 domain)"/>
    <property type="match status" value="1"/>
</dbReference>
<comment type="caution">
    <text evidence="6">The sequence shown here is derived from an EMBL/GenBank/DDBJ whole genome shotgun (WGS) entry which is preliminary data.</text>
</comment>
<feature type="non-terminal residue" evidence="6">
    <location>
        <position position="384"/>
    </location>
</feature>
<name>A0ABN9C1F2_9NEOB</name>
<proteinExistence type="inferred from homology"/>
<dbReference type="PANTHER" id="PTHR10877:SF134">
    <property type="entry name" value="POLYCYSTIN-1-LIKE PROTEIN 2"/>
    <property type="match status" value="1"/>
</dbReference>
<reference evidence="6" key="1">
    <citation type="submission" date="2023-05" db="EMBL/GenBank/DDBJ databases">
        <authorList>
            <person name="Stuckert A."/>
        </authorList>
    </citation>
    <scope>NUCLEOTIDE SEQUENCE</scope>
</reference>
<evidence type="ECO:0000256" key="2">
    <source>
        <dbReference type="PROSITE-ProRule" id="PRU00152"/>
    </source>
</evidence>
<feature type="transmembrane region" description="Helical" evidence="4">
    <location>
        <begin position="183"/>
        <end position="204"/>
    </location>
</feature>
<dbReference type="InterPro" id="IPR001024">
    <property type="entry name" value="PLAT/LH2_dom"/>
</dbReference>
<keyword evidence="4" id="KW-0812">Transmembrane</keyword>
<organism evidence="6 7">
    <name type="scientific">Staurois parvus</name>
    <dbReference type="NCBI Taxonomy" id="386267"/>
    <lineage>
        <taxon>Eukaryota</taxon>
        <taxon>Metazoa</taxon>
        <taxon>Chordata</taxon>
        <taxon>Craniata</taxon>
        <taxon>Vertebrata</taxon>
        <taxon>Euteleostomi</taxon>
        <taxon>Amphibia</taxon>
        <taxon>Batrachia</taxon>
        <taxon>Anura</taxon>
        <taxon>Neobatrachia</taxon>
        <taxon>Ranoidea</taxon>
        <taxon>Ranidae</taxon>
        <taxon>Staurois</taxon>
    </lineage>
</organism>
<dbReference type="InterPro" id="IPR036392">
    <property type="entry name" value="PLAT/LH2_dom_sf"/>
</dbReference>
<evidence type="ECO:0000256" key="1">
    <source>
        <dbReference type="ARBA" id="ARBA00007200"/>
    </source>
</evidence>
<feature type="region of interest" description="Disordered" evidence="3">
    <location>
        <begin position="212"/>
        <end position="234"/>
    </location>
</feature>
<comment type="caution">
    <text evidence="2">Lacks conserved residue(s) required for the propagation of feature annotation.</text>
</comment>
<dbReference type="SMART" id="SM00308">
    <property type="entry name" value="LH2"/>
    <property type="match status" value="1"/>
</dbReference>
<evidence type="ECO:0000256" key="4">
    <source>
        <dbReference type="SAM" id="Phobius"/>
    </source>
</evidence>
<feature type="compositionally biased region" description="Basic and acidic residues" evidence="3">
    <location>
        <begin position="212"/>
        <end position="223"/>
    </location>
</feature>
<gene>
    <name evidence="6" type="ORF">SPARVUS_LOCUS4000493</name>
</gene>
<comment type="similarity">
    <text evidence="1">Belongs to the polycystin family.</text>
</comment>
<dbReference type="Proteomes" id="UP001162483">
    <property type="component" value="Unassembled WGS sequence"/>
</dbReference>
<evidence type="ECO:0000256" key="3">
    <source>
        <dbReference type="SAM" id="MobiDB-lite"/>
    </source>
</evidence>
<dbReference type="InterPro" id="IPR051223">
    <property type="entry name" value="Polycystin"/>
</dbReference>
<dbReference type="CDD" id="cd01752">
    <property type="entry name" value="PLAT_polycystin"/>
    <property type="match status" value="1"/>
</dbReference>